<evidence type="ECO:0000259" key="7">
    <source>
        <dbReference type="PROSITE" id="PS50862"/>
    </source>
</evidence>
<dbReference type="EMBL" id="JH993002">
    <property type="protein sequence ID" value="EKX44810.1"/>
    <property type="molecule type" value="Genomic_DNA"/>
</dbReference>
<dbReference type="Pfam" id="PF03129">
    <property type="entry name" value="HGTP_anticodon"/>
    <property type="match status" value="1"/>
</dbReference>
<dbReference type="RefSeq" id="XP_005831790.1">
    <property type="nucleotide sequence ID" value="XM_005831733.1"/>
</dbReference>
<dbReference type="eggNOG" id="KOG2298">
    <property type="taxonomic scope" value="Eukaryota"/>
</dbReference>
<dbReference type="InterPro" id="IPR004154">
    <property type="entry name" value="Anticodon-bd"/>
</dbReference>
<dbReference type="PaxDb" id="55529-EKX44810"/>
<dbReference type="PANTHER" id="PTHR10745:SF8">
    <property type="entry name" value="DNA POLYMERASE SUBUNIT GAMMA-2, MITOCHONDRIAL"/>
    <property type="match status" value="1"/>
</dbReference>
<keyword evidence="10" id="KW-1185">Reference proteome</keyword>
<evidence type="ECO:0000256" key="3">
    <source>
        <dbReference type="ARBA" id="ARBA00022741"/>
    </source>
</evidence>
<keyword evidence="4" id="KW-0067">ATP-binding</keyword>
<dbReference type="InterPro" id="IPR045864">
    <property type="entry name" value="aa-tRNA-synth_II/BPL/LPL"/>
</dbReference>
<dbReference type="GO" id="GO:0005524">
    <property type="term" value="F:ATP binding"/>
    <property type="evidence" value="ECO:0007669"/>
    <property type="project" value="UniProtKB-KW"/>
</dbReference>
<evidence type="ECO:0000256" key="6">
    <source>
        <dbReference type="ARBA" id="ARBA00023146"/>
    </source>
</evidence>
<reference evidence="10" key="2">
    <citation type="submission" date="2012-11" db="EMBL/GenBank/DDBJ databases">
        <authorList>
            <person name="Kuo A."/>
            <person name="Curtis B.A."/>
            <person name="Tanifuji G."/>
            <person name="Burki F."/>
            <person name="Gruber A."/>
            <person name="Irimia M."/>
            <person name="Maruyama S."/>
            <person name="Arias M.C."/>
            <person name="Ball S.G."/>
            <person name="Gile G.H."/>
            <person name="Hirakawa Y."/>
            <person name="Hopkins J.F."/>
            <person name="Rensing S.A."/>
            <person name="Schmutz J."/>
            <person name="Symeonidi A."/>
            <person name="Elias M."/>
            <person name="Eveleigh R.J."/>
            <person name="Herman E.K."/>
            <person name="Klute M.J."/>
            <person name="Nakayama T."/>
            <person name="Obornik M."/>
            <person name="Reyes-Prieto A."/>
            <person name="Armbrust E.V."/>
            <person name="Aves S.J."/>
            <person name="Beiko R.G."/>
            <person name="Coutinho P."/>
            <person name="Dacks J.B."/>
            <person name="Durnford D.G."/>
            <person name="Fast N.M."/>
            <person name="Green B.R."/>
            <person name="Grisdale C."/>
            <person name="Hempe F."/>
            <person name="Henrissat B."/>
            <person name="Hoppner M.P."/>
            <person name="Ishida K.-I."/>
            <person name="Kim E."/>
            <person name="Koreny L."/>
            <person name="Kroth P.G."/>
            <person name="Liu Y."/>
            <person name="Malik S.-B."/>
            <person name="Maier U.G."/>
            <person name="McRose D."/>
            <person name="Mock T."/>
            <person name="Neilson J.A."/>
            <person name="Onodera N.T."/>
            <person name="Poole A.M."/>
            <person name="Pritham E.J."/>
            <person name="Richards T.A."/>
            <person name="Rocap G."/>
            <person name="Roy S.W."/>
            <person name="Sarai C."/>
            <person name="Schaack S."/>
            <person name="Shirato S."/>
            <person name="Slamovits C.H."/>
            <person name="Spencer D.F."/>
            <person name="Suzuki S."/>
            <person name="Worden A.Z."/>
            <person name="Zauner S."/>
            <person name="Barry K."/>
            <person name="Bell C."/>
            <person name="Bharti A.K."/>
            <person name="Crow J.A."/>
            <person name="Grimwood J."/>
            <person name="Kramer R."/>
            <person name="Lindquist E."/>
            <person name="Lucas S."/>
            <person name="Salamov A."/>
            <person name="McFadden G.I."/>
            <person name="Lane C.E."/>
            <person name="Keeling P.J."/>
            <person name="Gray M.W."/>
            <person name="Grigoriev I.V."/>
            <person name="Archibald J.M."/>
        </authorList>
    </citation>
    <scope>NUCLEOTIDE SEQUENCE</scope>
    <source>
        <strain evidence="10">CCMP2712</strain>
    </source>
</reference>
<dbReference type="GO" id="GO:0006412">
    <property type="term" value="P:translation"/>
    <property type="evidence" value="ECO:0007669"/>
    <property type="project" value="UniProtKB-KW"/>
</dbReference>
<dbReference type="SUPFAM" id="SSF52954">
    <property type="entry name" value="Class II aaRS ABD-related"/>
    <property type="match status" value="1"/>
</dbReference>
<reference evidence="8 10" key="1">
    <citation type="journal article" date="2012" name="Nature">
        <title>Algal genomes reveal evolutionary mosaicism and the fate of nucleomorphs.</title>
        <authorList>
            <consortium name="DOE Joint Genome Institute"/>
            <person name="Curtis B.A."/>
            <person name="Tanifuji G."/>
            <person name="Burki F."/>
            <person name="Gruber A."/>
            <person name="Irimia M."/>
            <person name="Maruyama S."/>
            <person name="Arias M.C."/>
            <person name="Ball S.G."/>
            <person name="Gile G.H."/>
            <person name="Hirakawa Y."/>
            <person name="Hopkins J.F."/>
            <person name="Kuo A."/>
            <person name="Rensing S.A."/>
            <person name="Schmutz J."/>
            <person name="Symeonidi A."/>
            <person name="Elias M."/>
            <person name="Eveleigh R.J."/>
            <person name="Herman E.K."/>
            <person name="Klute M.J."/>
            <person name="Nakayama T."/>
            <person name="Obornik M."/>
            <person name="Reyes-Prieto A."/>
            <person name="Armbrust E.V."/>
            <person name="Aves S.J."/>
            <person name="Beiko R.G."/>
            <person name="Coutinho P."/>
            <person name="Dacks J.B."/>
            <person name="Durnford D.G."/>
            <person name="Fast N.M."/>
            <person name="Green B.R."/>
            <person name="Grisdale C.J."/>
            <person name="Hempel F."/>
            <person name="Henrissat B."/>
            <person name="Hoppner M.P."/>
            <person name="Ishida K."/>
            <person name="Kim E."/>
            <person name="Koreny L."/>
            <person name="Kroth P.G."/>
            <person name="Liu Y."/>
            <person name="Malik S.B."/>
            <person name="Maier U.G."/>
            <person name="McRose D."/>
            <person name="Mock T."/>
            <person name="Neilson J.A."/>
            <person name="Onodera N.T."/>
            <person name="Poole A.M."/>
            <person name="Pritham E.J."/>
            <person name="Richards T.A."/>
            <person name="Rocap G."/>
            <person name="Roy S.W."/>
            <person name="Sarai C."/>
            <person name="Schaack S."/>
            <person name="Shirato S."/>
            <person name="Slamovits C.H."/>
            <person name="Spencer D.F."/>
            <person name="Suzuki S."/>
            <person name="Worden A.Z."/>
            <person name="Zauner S."/>
            <person name="Barry K."/>
            <person name="Bell C."/>
            <person name="Bharti A.K."/>
            <person name="Crow J.A."/>
            <person name="Grimwood J."/>
            <person name="Kramer R."/>
            <person name="Lindquist E."/>
            <person name="Lucas S."/>
            <person name="Salamov A."/>
            <person name="McFadden G.I."/>
            <person name="Lane C.E."/>
            <person name="Keeling P.J."/>
            <person name="Gray M.W."/>
            <person name="Grigoriev I.V."/>
            <person name="Archibald J.M."/>
        </authorList>
    </citation>
    <scope>NUCLEOTIDE SEQUENCE</scope>
    <source>
        <strain evidence="8 10">CCMP2712</strain>
    </source>
</reference>
<dbReference type="Proteomes" id="UP000011087">
    <property type="component" value="Unassembled WGS sequence"/>
</dbReference>
<proteinExistence type="predicted"/>
<protein>
    <recommendedName>
        <fullName evidence="7">Aminoacyl-transfer RNA synthetases class-II family profile domain-containing protein</fullName>
    </recommendedName>
</protein>
<gene>
    <name evidence="8" type="ORF">GUITHDRAFT_163452</name>
</gene>
<dbReference type="InterPro" id="IPR036621">
    <property type="entry name" value="Anticodon-bd_dom_sf"/>
</dbReference>
<sequence length="490" mass="56188">MQGSPSPPPWRRCEGAPPPASLLWPSDQPCSNDPDFKFNMEDVVSVCKRRGFIFQSSEIYNGFNGFYDYGPLGVELKQNIKKTWWRDMVHRRDDMVGLDSSIIASPSIWKSSGHVDGFSDPMVDCKVSKMRYRADQLFFGKVETEEGEMIGCVSVMESGTMQEEAEKQAKKMMQKAQAKAAHLEILCVSYKVAKIDQRRGGEEQPAILLCCLLSCCLVWWQNISSAQGIFVNFKNVQQTARTKVPFGIAQVGKAFRNEITPRNFIFRSREFEQMEIEYFIPPDDDAWPTFHKEWIDNCWNWLLSIGVKEELIDLDVHAKEKLAHYARACTDIAFKFPFGRSELLGVAARGDFDLKAHGRGVWALPGSRLLSIRRRHRGRREEERSSIPPSIAPIKCAVFPLVKNKPEIVSKAREIYEKLQMRYNVVYETSGAIGRRYRRMDEVGTPFCVTVDFDSLEDDTVTIRERDSTEQRRIKINELYAFLSKEVDGI</sequence>
<evidence type="ECO:0000313" key="8">
    <source>
        <dbReference type="EMBL" id="EKX44810.1"/>
    </source>
</evidence>
<organism evidence="8">
    <name type="scientific">Guillardia theta (strain CCMP2712)</name>
    <name type="common">Cryptophyte</name>
    <dbReference type="NCBI Taxonomy" id="905079"/>
    <lineage>
        <taxon>Eukaryota</taxon>
        <taxon>Cryptophyceae</taxon>
        <taxon>Pyrenomonadales</taxon>
        <taxon>Geminigeraceae</taxon>
        <taxon>Guillardia</taxon>
    </lineage>
</organism>
<dbReference type="GeneID" id="17301567"/>
<dbReference type="PROSITE" id="PS50862">
    <property type="entry name" value="AA_TRNA_LIGASE_II"/>
    <property type="match status" value="1"/>
</dbReference>
<keyword evidence="3" id="KW-0547">Nucleotide-binding</keyword>
<dbReference type="OrthoDB" id="57698at2759"/>
<evidence type="ECO:0000256" key="5">
    <source>
        <dbReference type="ARBA" id="ARBA00022917"/>
    </source>
</evidence>
<keyword evidence="1" id="KW-0963">Cytoplasm</keyword>
<dbReference type="GO" id="GO:0005739">
    <property type="term" value="C:mitochondrion"/>
    <property type="evidence" value="ECO:0007669"/>
    <property type="project" value="TreeGrafter"/>
</dbReference>
<dbReference type="EnsemblProtists" id="EKX44810">
    <property type="protein sequence ID" value="EKX44810"/>
    <property type="gene ID" value="GUITHDRAFT_163452"/>
</dbReference>
<evidence type="ECO:0000313" key="9">
    <source>
        <dbReference type="EnsemblProtists" id="EKX44810"/>
    </source>
</evidence>
<dbReference type="STRING" id="905079.L1J9Q8"/>
<dbReference type="GO" id="GO:0004812">
    <property type="term" value="F:aminoacyl-tRNA ligase activity"/>
    <property type="evidence" value="ECO:0007669"/>
    <property type="project" value="UniProtKB-KW"/>
</dbReference>
<dbReference type="OMA" id="LELQFFT"/>
<dbReference type="PANTHER" id="PTHR10745">
    <property type="entry name" value="GLYCYL-TRNA SYNTHETASE/DNA POLYMERASE SUBUNIT GAMMA-2"/>
    <property type="match status" value="1"/>
</dbReference>
<name>L1J9Q8_GUITC</name>
<keyword evidence="2" id="KW-0436">Ligase</keyword>
<dbReference type="CDD" id="cd00858">
    <property type="entry name" value="GlyRS_anticodon"/>
    <property type="match status" value="1"/>
</dbReference>
<keyword evidence="5" id="KW-0648">Protein biosynthesis</keyword>
<dbReference type="InterPro" id="IPR006195">
    <property type="entry name" value="aa-tRNA-synth_II"/>
</dbReference>
<dbReference type="InterPro" id="IPR027031">
    <property type="entry name" value="Gly-tRNA_synthase/POLG2"/>
</dbReference>
<dbReference type="GO" id="GO:0044281">
    <property type="term" value="P:small molecule metabolic process"/>
    <property type="evidence" value="ECO:0007669"/>
    <property type="project" value="UniProtKB-ARBA"/>
</dbReference>
<dbReference type="KEGG" id="gtt:GUITHDRAFT_163452"/>
<dbReference type="AlphaFoldDB" id="L1J9Q8"/>
<dbReference type="FunFam" id="3.40.50.800:FF:000002">
    <property type="entry name" value="Glycine--tRNA ligase"/>
    <property type="match status" value="1"/>
</dbReference>
<evidence type="ECO:0000256" key="2">
    <source>
        <dbReference type="ARBA" id="ARBA00022598"/>
    </source>
</evidence>
<accession>L1J9Q8</accession>
<evidence type="ECO:0000256" key="1">
    <source>
        <dbReference type="ARBA" id="ARBA00022490"/>
    </source>
</evidence>
<dbReference type="SUPFAM" id="SSF55681">
    <property type="entry name" value="Class II aaRS and biotin synthetases"/>
    <property type="match status" value="1"/>
</dbReference>
<evidence type="ECO:0000313" key="10">
    <source>
        <dbReference type="Proteomes" id="UP000011087"/>
    </source>
</evidence>
<evidence type="ECO:0000256" key="4">
    <source>
        <dbReference type="ARBA" id="ARBA00022840"/>
    </source>
</evidence>
<dbReference type="Gene3D" id="3.30.930.10">
    <property type="entry name" value="Bira Bifunctional Protein, Domain 2"/>
    <property type="match status" value="2"/>
</dbReference>
<dbReference type="GO" id="GO:0006264">
    <property type="term" value="P:mitochondrial DNA replication"/>
    <property type="evidence" value="ECO:0007669"/>
    <property type="project" value="TreeGrafter"/>
</dbReference>
<dbReference type="PRINTS" id="PR01043">
    <property type="entry name" value="TRNASYNTHGLY"/>
</dbReference>
<dbReference type="HOGENOM" id="CLU_015515_2_1_1"/>
<feature type="domain" description="Aminoacyl-transfer RNA synthetases class-II family profile" evidence="7">
    <location>
        <begin position="42"/>
        <end position="345"/>
    </location>
</feature>
<keyword evidence="6" id="KW-0030">Aminoacyl-tRNA synthetase</keyword>
<dbReference type="Gene3D" id="3.40.50.800">
    <property type="entry name" value="Anticodon-binding domain"/>
    <property type="match status" value="1"/>
</dbReference>
<reference evidence="9" key="3">
    <citation type="submission" date="2016-03" db="UniProtKB">
        <authorList>
            <consortium name="EnsemblProtists"/>
        </authorList>
    </citation>
    <scope>IDENTIFICATION</scope>
</reference>